<dbReference type="AlphaFoldDB" id="A0A5B7JQ19"/>
<evidence type="ECO:0000256" key="1">
    <source>
        <dbReference type="SAM" id="MobiDB-lite"/>
    </source>
</evidence>
<protein>
    <submittedName>
        <fullName evidence="2">Uncharacterized protein</fullName>
    </submittedName>
</protein>
<dbReference type="EMBL" id="VSRR010101137">
    <property type="protein sequence ID" value="MPC95138.1"/>
    <property type="molecule type" value="Genomic_DNA"/>
</dbReference>
<keyword evidence="3" id="KW-1185">Reference proteome</keyword>
<dbReference type="Proteomes" id="UP000324222">
    <property type="component" value="Unassembled WGS sequence"/>
</dbReference>
<organism evidence="2 3">
    <name type="scientific">Portunus trituberculatus</name>
    <name type="common">Swimming crab</name>
    <name type="synonym">Neptunus trituberculatus</name>
    <dbReference type="NCBI Taxonomy" id="210409"/>
    <lineage>
        <taxon>Eukaryota</taxon>
        <taxon>Metazoa</taxon>
        <taxon>Ecdysozoa</taxon>
        <taxon>Arthropoda</taxon>
        <taxon>Crustacea</taxon>
        <taxon>Multicrustacea</taxon>
        <taxon>Malacostraca</taxon>
        <taxon>Eumalacostraca</taxon>
        <taxon>Eucarida</taxon>
        <taxon>Decapoda</taxon>
        <taxon>Pleocyemata</taxon>
        <taxon>Brachyura</taxon>
        <taxon>Eubrachyura</taxon>
        <taxon>Portunoidea</taxon>
        <taxon>Portunidae</taxon>
        <taxon>Portuninae</taxon>
        <taxon>Portunus</taxon>
    </lineage>
</organism>
<feature type="region of interest" description="Disordered" evidence="1">
    <location>
        <begin position="1"/>
        <end position="49"/>
    </location>
</feature>
<sequence>MAEDLNGQHARPEQPAAAWESSLLMDGDASTPGSYGSQSSSKPSRRVCSRPNCTRVLGSFLHDPHSVCVNCRDICNPGKRCDECSTWSSDKVLAAYKYQCGLRHRKCAKAKHSHSSVAPFCNVSCDVSVLSQDDLTAGDLASQQGTKPPVAIDLSLFFEVLAGGDRRFAWFCGPPPTATDPYDPGDGDSRPGDRVRVAGIPAWAIESGWQGFPLWLFLWLVGRLSPRICYPALDLAPYT</sequence>
<proteinExistence type="predicted"/>
<evidence type="ECO:0000313" key="2">
    <source>
        <dbReference type="EMBL" id="MPC95138.1"/>
    </source>
</evidence>
<comment type="caution">
    <text evidence="2">The sequence shown here is derived from an EMBL/GenBank/DDBJ whole genome shotgun (WGS) entry which is preliminary data.</text>
</comment>
<gene>
    <name evidence="2" type="ORF">E2C01_090334</name>
</gene>
<evidence type="ECO:0000313" key="3">
    <source>
        <dbReference type="Proteomes" id="UP000324222"/>
    </source>
</evidence>
<accession>A0A5B7JQ19</accession>
<name>A0A5B7JQ19_PORTR</name>
<reference evidence="2 3" key="1">
    <citation type="submission" date="2019-05" db="EMBL/GenBank/DDBJ databases">
        <title>Another draft genome of Portunus trituberculatus and its Hox gene families provides insights of decapod evolution.</title>
        <authorList>
            <person name="Jeong J.-H."/>
            <person name="Song I."/>
            <person name="Kim S."/>
            <person name="Choi T."/>
            <person name="Kim D."/>
            <person name="Ryu S."/>
            <person name="Kim W."/>
        </authorList>
    </citation>
    <scope>NUCLEOTIDE SEQUENCE [LARGE SCALE GENOMIC DNA]</scope>
    <source>
        <tissue evidence="2">Muscle</tissue>
    </source>
</reference>
<feature type="compositionally biased region" description="Low complexity" evidence="1">
    <location>
        <begin position="30"/>
        <end position="42"/>
    </location>
</feature>